<reference evidence="1" key="1">
    <citation type="submission" date="2018-06" db="EMBL/GenBank/DDBJ databases">
        <authorList>
            <person name="Zhirakovskaya E."/>
        </authorList>
    </citation>
    <scope>NUCLEOTIDE SEQUENCE</scope>
</reference>
<dbReference type="EMBL" id="UOFG01000039">
    <property type="protein sequence ID" value="VAW58529.1"/>
    <property type="molecule type" value="Genomic_DNA"/>
</dbReference>
<organism evidence="1">
    <name type="scientific">hydrothermal vent metagenome</name>
    <dbReference type="NCBI Taxonomy" id="652676"/>
    <lineage>
        <taxon>unclassified sequences</taxon>
        <taxon>metagenomes</taxon>
        <taxon>ecological metagenomes</taxon>
    </lineage>
</organism>
<sequence>MGQNIKIEQMVLTCIDTAKAMLNEYERVIPFGIRSFNNSEDFKMNCPADKNPQADWSEQINLVVSELKAFVMNDDIYATVLVTELASEGEAGVGLQIETERSSVLFVYPFRKEEGQWVIGEPVKTDQLLSTVYNNVG</sequence>
<evidence type="ECO:0000313" key="1">
    <source>
        <dbReference type="EMBL" id="VAW58529.1"/>
    </source>
</evidence>
<dbReference type="AlphaFoldDB" id="A0A3B0XAN2"/>
<proteinExistence type="predicted"/>
<protein>
    <submittedName>
        <fullName evidence="1">Uncharacterized protein</fullName>
    </submittedName>
</protein>
<name>A0A3B0XAN2_9ZZZZ</name>
<accession>A0A3B0XAN2</accession>
<gene>
    <name evidence="1" type="ORF">MNBD_GAMMA11-2489</name>
</gene>